<name>A0A8B6FTV8_MYTGA</name>
<dbReference type="InterPro" id="IPR001791">
    <property type="entry name" value="Laminin_G"/>
</dbReference>
<evidence type="ECO:0000256" key="2">
    <source>
        <dbReference type="ARBA" id="ARBA00022525"/>
    </source>
</evidence>
<evidence type="ECO:0000256" key="5">
    <source>
        <dbReference type="ARBA" id="ARBA00022837"/>
    </source>
</evidence>
<evidence type="ECO:0000256" key="6">
    <source>
        <dbReference type="ARBA" id="ARBA00023180"/>
    </source>
</evidence>
<dbReference type="EMBL" id="UYJE01007421">
    <property type="protein sequence ID" value="VDI54636.1"/>
    <property type="molecule type" value="Genomic_DNA"/>
</dbReference>
<evidence type="ECO:0000313" key="11">
    <source>
        <dbReference type="Proteomes" id="UP000596742"/>
    </source>
</evidence>
<keyword evidence="6" id="KW-0325">Glycoprotein</keyword>
<dbReference type="Proteomes" id="UP000596742">
    <property type="component" value="Unassembled WGS sequence"/>
</dbReference>
<dbReference type="InterPro" id="IPR013320">
    <property type="entry name" value="ConA-like_dom_sf"/>
</dbReference>
<protein>
    <recommendedName>
        <fullName evidence="12">Laminin G domain-containing protein</fullName>
    </recommendedName>
</protein>
<accession>A0A8B6FTV8</accession>
<dbReference type="CDD" id="cd00110">
    <property type="entry name" value="LamG"/>
    <property type="match status" value="1"/>
</dbReference>
<proteinExistence type="predicted"/>
<dbReference type="InterPro" id="IPR006605">
    <property type="entry name" value="G2_nidogen/fibulin_G2F"/>
</dbReference>
<keyword evidence="3" id="KW-0272">Extracellular matrix</keyword>
<evidence type="ECO:0000256" key="1">
    <source>
        <dbReference type="ARBA" id="ARBA00004498"/>
    </source>
</evidence>
<gene>
    <name evidence="10" type="ORF">MGAL_10B033253</name>
</gene>
<feature type="domain" description="Laminin G" evidence="8">
    <location>
        <begin position="1"/>
        <end position="190"/>
    </location>
</feature>
<dbReference type="SUPFAM" id="SSF49899">
    <property type="entry name" value="Concanavalin A-like lectins/glucanases"/>
    <property type="match status" value="1"/>
</dbReference>
<evidence type="ECO:0008006" key="12">
    <source>
        <dbReference type="Google" id="ProtNLM"/>
    </source>
</evidence>
<evidence type="ECO:0000259" key="8">
    <source>
        <dbReference type="PROSITE" id="PS50025"/>
    </source>
</evidence>
<dbReference type="InterPro" id="IPR009017">
    <property type="entry name" value="GFP"/>
</dbReference>
<evidence type="ECO:0000256" key="3">
    <source>
        <dbReference type="ARBA" id="ARBA00022530"/>
    </source>
</evidence>
<organism evidence="10 11">
    <name type="scientific">Mytilus galloprovincialis</name>
    <name type="common">Mediterranean mussel</name>
    <dbReference type="NCBI Taxonomy" id="29158"/>
    <lineage>
        <taxon>Eukaryota</taxon>
        <taxon>Metazoa</taxon>
        <taxon>Spiralia</taxon>
        <taxon>Lophotrochozoa</taxon>
        <taxon>Mollusca</taxon>
        <taxon>Bivalvia</taxon>
        <taxon>Autobranchia</taxon>
        <taxon>Pteriomorphia</taxon>
        <taxon>Mytilida</taxon>
        <taxon>Mytiloidea</taxon>
        <taxon>Mytilidae</taxon>
        <taxon>Mytilinae</taxon>
        <taxon>Mytilus</taxon>
    </lineage>
</organism>
<evidence type="ECO:0000259" key="9">
    <source>
        <dbReference type="PROSITE" id="PS50993"/>
    </source>
</evidence>
<comment type="subcellular location">
    <subcellularLocation>
        <location evidence="1">Secreted</location>
        <location evidence="1">Extracellular space</location>
        <location evidence="1">Extracellular matrix</location>
    </subcellularLocation>
</comment>
<dbReference type="PROSITE" id="PS50993">
    <property type="entry name" value="NIDOGEN_G2"/>
    <property type="match status" value="1"/>
</dbReference>
<dbReference type="SUPFAM" id="SSF54511">
    <property type="entry name" value="GFP-like"/>
    <property type="match status" value="1"/>
</dbReference>
<keyword evidence="4" id="KW-0732">Signal</keyword>
<evidence type="ECO:0000256" key="7">
    <source>
        <dbReference type="PROSITE-ProRule" id="PRU00122"/>
    </source>
</evidence>
<keyword evidence="2" id="KW-0964">Secreted</keyword>
<comment type="caution">
    <text evidence="10">The sequence shown here is derived from an EMBL/GenBank/DDBJ whole genome shotgun (WGS) entry which is preliminary data.</text>
</comment>
<dbReference type="OrthoDB" id="5847703at2759"/>
<dbReference type="SMART" id="SM00682">
    <property type="entry name" value="G2F"/>
    <property type="match status" value="1"/>
</dbReference>
<feature type="domain" description="Nidogen G2 beta-barrel" evidence="9">
    <location>
        <begin position="281"/>
        <end position="474"/>
    </location>
</feature>
<dbReference type="Pfam" id="PF02210">
    <property type="entry name" value="Laminin_G_2"/>
    <property type="match status" value="1"/>
</dbReference>
<reference evidence="10" key="1">
    <citation type="submission" date="2018-11" db="EMBL/GenBank/DDBJ databases">
        <authorList>
            <person name="Alioto T."/>
            <person name="Alioto T."/>
        </authorList>
    </citation>
    <scope>NUCLEOTIDE SEQUENCE</scope>
</reference>
<feature type="non-terminal residue" evidence="10">
    <location>
        <position position="1"/>
    </location>
</feature>
<keyword evidence="11" id="KW-1185">Reference proteome</keyword>
<evidence type="ECO:0000256" key="4">
    <source>
        <dbReference type="ARBA" id="ARBA00022729"/>
    </source>
</evidence>
<dbReference type="Gene3D" id="2.60.120.200">
    <property type="match status" value="1"/>
</dbReference>
<comment type="caution">
    <text evidence="7">Lacks conserved residue(s) required for the propagation of feature annotation.</text>
</comment>
<dbReference type="AlphaFoldDB" id="A0A8B6FTV8"/>
<sequence>MTLQTDGFILLNQTERHGLQDVCINDLFSFDFMTRRNSGLLVHLESDNRKQHQFAVTFEDGDLVFTYRVNNKIKSSIIPYDGTDMVTKWNDNRWHKLVVERILDKGEYLSVTVRVDEKIQRYDSVIDVKEHVLGSNYVYLGKAPYADVKNVIYLNCFCEKIHLKIGEDRKEINKCCQEINEINKVTKAYCRVLRRIKRSSCGRPLVAKIEGDGFCSSGGSGSSGGFGYYTSYGFSKSVAASLEGPYTCHVNAKYIFFETGACCKCKTTFYGNGIRCLKTGKRLILRGKVYGVLNNKSIENVDLLYYVYTTNGRIETHIRSKQNIIRTMMKILQPIGDIIGWMFAVPQGKKTKNGFMMTGGKLNRTALIKYVSGETVFITQKLFTSPSDFIVQTHVQGTVPDQLDSISFNDFAEQLIGVSRVDVQTGNEETQIDESLTLFSPNVEENVTMNTISPTAVNPKEFYSTEDEELSGEI</sequence>
<dbReference type="Pfam" id="PF07474">
    <property type="entry name" value="G2F"/>
    <property type="match status" value="1"/>
</dbReference>
<keyword evidence="5" id="KW-0106">Calcium</keyword>
<dbReference type="PROSITE" id="PS50025">
    <property type="entry name" value="LAM_G_DOMAIN"/>
    <property type="match status" value="1"/>
</dbReference>
<dbReference type="Gene3D" id="2.40.155.10">
    <property type="entry name" value="Green fluorescent protein"/>
    <property type="match status" value="1"/>
</dbReference>
<evidence type="ECO:0000313" key="10">
    <source>
        <dbReference type="EMBL" id="VDI54636.1"/>
    </source>
</evidence>